<accession>A0A934ICD0</accession>
<dbReference type="EMBL" id="JAEINH010000007">
    <property type="protein sequence ID" value="MBI9115358.1"/>
    <property type="molecule type" value="Genomic_DNA"/>
</dbReference>
<sequence length="229" mass="23596">MSTRATPWIMGAALLSVVVLALGWFLGISPQLDEAAALREQAELDRERNDLLEVQVAQLKKDFENLDSYKSELAGLQELVPGGIDQASFNRELSSLSEGTGAFVVEVTSETSLPVTELFGGMAVEGVTAPSAPAGLYAVPMTIIILGDPLETLAYISAVQTETSRLFLVSDVALAGQKEAGASSGRPATAEGDAEITITGYTFVLDTDAAAAASAAASAASPAAPTTTS</sequence>
<organism evidence="2 3">
    <name type="scientific">Sanguibacter suaedae</name>
    <dbReference type="NCBI Taxonomy" id="2795737"/>
    <lineage>
        <taxon>Bacteria</taxon>
        <taxon>Bacillati</taxon>
        <taxon>Actinomycetota</taxon>
        <taxon>Actinomycetes</taxon>
        <taxon>Micrococcales</taxon>
        <taxon>Sanguibacteraceae</taxon>
        <taxon>Sanguibacter</taxon>
    </lineage>
</organism>
<keyword evidence="1" id="KW-0175">Coiled coil</keyword>
<proteinExistence type="predicted"/>
<keyword evidence="3" id="KW-1185">Reference proteome</keyword>
<dbReference type="RefSeq" id="WP_198733919.1">
    <property type="nucleotide sequence ID" value="NZ_JAEINH010000007.1"/>
</dbReference>
<name>A0A934ICD0_9MICO</name>
<feature type="coiled-coil region" evidence="1">
    <location>
        <begin position="35"/>
        <end position="62"/>
    </location>
</feature>
<comment type="caution">
    <text evidence="2">The sequence shown here is derived from an EMBL/GenBank/DDBJ whole genome shotgun (WGS) entry which is preliminary data.</text>
</comment>
<gene>
    <name evidence="2" type="ORF">JAV76_10095</name>
</gene>
<evidence type="ECO:0008006" key="4">
    <source>
        <dbReference type="Google" id="ProtNLM"/>
    </source>
</evidence>
<evidence type="ECO:0000256" key="1">
    <source>
        <dbReference type="SAM" id="Coils"/>
    </source>
</evidence>
<evidence type="ECO:0000313" key="3">
    <source>
        <dbReference type="Proteomes" id="UP000602087"/>
    </source>
</evidence>
<reference evidence="2" key="1">
    <citation type="submission" date="2020-12" db="EMBL/GenBank/DDBJ databases">
        <title>Sanguibacter suaedae sp. nov., isolated from Suaeda aralocaspica.</title>
        <authorList>
            <person name="Ma Q."/>
        </authorList>
    </citation>
    <scope>NUCLEOTIDE SEQUENCE</scope>
    <source>
        <strain evidence="2">YZGR15</strain>
    </source>
</reference>
<dbReference type="Proteomes" id="UP000602087">
    <property type="component" value="Unassembled WGS sequence"/>
</dbReference>
<evidence type="ECO:0000313" key="2">
    <source>
        <dbReference type="EMBL" id="MBI9115358.1"/>
    </source>
</evidence>
<protein>
    <recommendedName>
        <fullName evidence="4">Pilus assembly protein PilO</fullName>
    </recommendedName>
</protein>
<dbReference type="AlphaFoldDB" id="A0A934ICD0"/>